<evidence type="ECO:0000259" key="1">
    <source>
        <dbReference type="Pfam" id="PF04773"/>
    </source>
</evidence>
<dbReference type="PIRSF" id="PIRSF018266">
    <property type="entry name" value="FecR"/>
    <property type="match status" value="1"/>
</dbReference>
<dbReference type="Gene3D" id="2.60.120.1440">
    <property type="match status" value="1"/>
</dbReference>
<dbReference type="InterPro" id="IPR032623">
    <property type="entry name" value="FecR_N"/>
</dbReference>
<dbReference type="Proteomes" id="UP000739180">
    <property type="component" value="Unassembled WGS sequence"/>
</dbReference>
<reference evidence="3 4" key="1">
    <citation type="submission" date="2019-05" db="EMBL/GenBank/DDBJ databases">
        <title>Genome of Alcanivorax gelatiniphagus, an oil degrading marine bacteria.</title>
        <authorList>
            <person name="Kwon K.K."/>
        </authorList>
    </citation>
    <scope>NUCLEOTIDE SEQUENCE [LARGE SCALE GENOMIC DNA]</scope>
    <source>
        <strain evidence="3 4">MEBiC 08158</strain>
    </source>
</reference>
<protein>
    <submittedName>
        <fullName evidence="3">DUF4880 domain-containing protein</fullName>
    </submittedName>
</protein>
<dbReference type="InterPro" id="IPR012373">
    <property type="entry name" value="Ferrdict_sens_TM"/>
</dbReference>
<dbReference type="PANTHER" id="PTHR30273">
    <property type="entry name" value="PERIPLASMIC SIGNAL SENSOR AND SIGMA FACTOR ACTIVATOR FECR-RELATED"/>
    <property type="match status" value="1"/>
</dbReference>
<proteinExistence type="predicted"/>
<feature type="domain" description="FecR protein" evidence="1">
    <location>
        <begin position="116"/>
        <end position="202"/>
    </location>
</feature>
<feature type="domain" description="FecR N-terminal" evidence="2">
    <location>
        <begin position="14"/>
        <end position="54"/>
    </location>
</feature>
<accession>A0ABY2XLZ3</accession>
<evidence type="ECO:0000259" key="2">
    <source>
        <dbReference type="Pfam" id="PF16220"/>
    </source>
</evidence>
<evidence type="ECO:0000313" key="4">
    <source>
        <dbReference type="Proteomes" id="UP000739180"/>
    </source>
</evidence>
<evidence type="ECO:0000313" key="3">
    <source>
        <dbReference type="EMBL" id="TMW12838.1"/>
    </source>
</evidence>
<comment type="caution">
    <text evidence="3">The sequence shown here is derived from an EMBL/GenBank/DDBJ whole genome shotgun (WGS) entry which is preliminary data.</text>
</comment>
<dbReference type="Pfam" id="PF04773">
    <property type="entry name" value="FecR"/>
    <property type="match status" value="1"/>
</dbReference>
<organism evidence="3 4">
    <name type="scientific">Alloalcanivorax gelatiniphagus</name>
    <dbReference type="NCBI Taxonomy" id="1194167"/>
    <lineage>
        <taxon>Bacteria</taxon>
        <taxon>Pseudomonadati</taxon>
        <taxon>Pseudomonadota</taxon>
        <taxon>Gammaproteobacteria</taxon>
        <taxon>Oceanospirillales</taxon>
        <taxon>Alcanivoracaceae</taxon>
        <taxon>Alloalcanivorax</taxon>
    </lineage>
</organism>
<keyword evidence="4" id="KW-1185">Reference proteome</keyword>
<sequence length="314" mass="34638">MPPMTHSRRSRHAQAVRWWLRSQDGPLSAAEQQALDRWLARDPAHGEALAAVEKQWALAGELAHRPPHQRHQPAARRATMAPWLAAATVLLAVLLWRGPHWWLQARADRITGAAVETLTLDDGSRVTLAGHSALRLDYDQNHRAVTLLRGQAVFHPAPVNAGEPRPFTVQAGDARLTALGTVFWVRRLDAHEQRVAVLEHRVLARLPGHPEQRLATGQSARLSDRAGIRLLALDPTRATDWSRGVLVFDGEPLSDALARINPFRQRPLVLLDRARAGTPVRAVLHLDNLDGGVPALADSLGLRTLEVPGLTLLY</sequence>
<gene>
    <name evidence="3" type="ORF">FGS76_09295</name>
</gene>
<name>A0ABY2XLZ3_9GAMM</name>
<dbReference type="Pfam" id="PF16220">
    <property type="entry name" value="DUF4880"/>
    <property type="match status" value="1"/>
</dbReference>
<dbReference type="PANTHER" id="PTHR30273:SF2">
    <property type="entry name" value="PROTEIN FECR"/>
    <property type="match status" value="1"/>
</dbReference>
<dbReference type="EMBL" id="VCQT01000029">
    <property type="protein sequence ID" value="TMW12838.1"/>
    <property type="molecule type" value="Genomic_DNA"/>
</dbReference>
<dbReference type="InterPro" id="IPR006860">
    <property type="entry name" value="FecR"/>
</dbReference>